<dbReference type="STRING" id="1144748.KS2013_630"/>
<feature type="chain" id="PRO_5008544037" evidence="2">
    <location>
        <begin position="38"/>
        <end position="270"/>
    </location>
</feature>
<dbReference type="Proteomes" id="UP000094147">
    <property type="component" value="Chromosome"/>
</dbReference>
<organism evidence="3 4">
    <name type="scientific">Kangiella sediminilitoris</name>
    <dbReference type="NCBI Taxonomy" id="1144748"/>
    <lineage>
        <taxon>Bacteria</taxon>
        <taxon>Pseudomonadati</taxon>
        <taxon>Pseudomonadota</taxon>
        <taxon>Gammaproteobacteria</taxon>
        <taxon>Kangiellales</taxon>
        <taxon>Kangiellaceae</taxon>
        <taxon>Kangiella</taxon>
    </lineage>
</organism>
<feature type="signal peptide" evidence="2">
    <location>
        <begin position="1"/>
        <end position="37"/>
    </location>
</feature>
<dbReference type="Pfam" id="PF11932">
    <property type="entry name" value="DUF3450"/>
    <property type="match status" value="1"/>
</dbReference>
<name>A0A1B3B976_9GAMM</name>
<dbReference type="InterPro" id="IPR016866">
    <property type="entry name" value="UCP028069"/>
</dbReference>
<proteinExistence type="predicted"/>
<reference evidence="4" key="1">
    <citation type="submission" date="2015-08" db="EMBL/GenBank/DDBJ databases">
        <authorList>
            <person name="Kim K.M."/>
        </authorList>
    </citation>
    <scope>NUCLEOTIDE SEQUENCE [LARGE SCALE GENOMIC DNA]</scope>
    <source>
        <strain evidence="4">KCTC 23892</strain>
    </source>
</reference>
<dbReference type="EMBL" id="CP012418">
    <property type="protein sequence ID" value="AOE49354.1"/>
    <property type="molecule type" value="Genomic_DNA"/>
</dbReference>
<protein>
    <submittedName>
        <fullName evidence="3">TonB system biopolymer transport component, putative</fullName>
    </submittedName>
</protein>
<evidence type="ECO:0000256" key="1">
    <source>
        <dbReference type="SAM" id="Coils"/>
    </source>
</evidence>
<dbReference type="KEGG" id="ksd:KS2013_630"/>
<keyword evidence="2" id="KW-0732">Signal</keyword>
<evidence type="ECO:0000256" key="2">
    <source>
        <dbReference type="SAM" id="SignalP"/>
    </source>
</evidence>
<dbReference type="PATRIC" id="fig|1144748.3.peg.638"/>
<feature type="coiled-coil region" evidence="1">
    <location>
        <begin position="83"/>
        <end position="117"/>
    </location>
</feature>
<evidence type="ECO:0000313" key="3">
    <source>
        <dbReference type="EMBL" id="AOE49354.1"/>
    </source>
</evidence>
<keyword evidence="4" id="KW-1185">Reference proteome</keyword>
<dbReference type="AlphaFoldDB" id="A0A1B3B976"/>
<gene>
    <name evidence="3" type="ORF">KS2013_630</name>
</gene>
<dbReference type="PIRSF" id="PIRSF028069">
    <property type="entry name" value="UCP028069"/>
    <property type="match status" value="1"/>
</dbReference>
<accession>A0A1B3B976</accession>
<keyword evidence="1" id="KW-0175">Coiled coil</keyword>
<sequence precursor="true">MKQFLNRNLGKFMKKQVLFKKTAIALMASAVMGSTIAAGPFNSSMNIEKRIDKEAASTQVSVDRLAEQTTDLALEYRNTLQQVDSLRIYNTQLERQIASQEKEIASSTEEMETIDETEKGVLPLMDEMIKTLDEFVQLDIPFNLEKRQERVQNLYGLMDSADVTVSEKYRKILEAYQIEMQYGNAVSASSGTIDKDGETLTVDFLRVGRLSYVYLTVDGESGAYWDKSSATWKPLPNEFLDSVNSAINMAKGVATQELFKVPVPVTEAAQ</sequence>
<evidence type="ECO:0000313" key="4">
    <source>
        <dbReference type="Proteomes" id="UP000094147"/>
    </source>
</evidence>